<organism evidence="2 3">
    <name type="scientific">Vibrio ostreae</name>
    <dbReference type="NCBI Taxonomy" id="2841925"/>
    <lineage>
        <taxon>Bacteria</taxon>
        <taxon>Pseudomonadati</taxon>
        <taxon>Pseudomonadota</taxon>
        <taxon>Gammaproteobacteria</taxon>
        <taxon>Vibrionales</taxon>
        <taxon>Vibrionaceae</taxon>
        <taxon>Vibrio</taxon>
    </lineage>
</organism>
<keyword evidence="1" id="KW-1133">Transmembrane helix</keyword>
<dbReference type="KEGG" id="vos:KNV97_00345"/>
<sequence>MKEKPGKIHSAAWAVGGCTLIGLGAGLTLLHYSALAFVGTLLACIGLGLVIAALLTRKSQ</sequence>
<keyword evidence="1" id="KW-0812">Transmembrane</keyword>
<reference evidence="2" key="1">
    <citation type="submission" date="2021-06" db="EMBL/GenBank/DDBJ databases">
        <title>Vibrio nov. sp., novel gut bacterium isolated from Yellow Sea oyster.</title>
        <authorList>
            <person name="Muhammad N."/>
            <person name="Nguyen T.H."/>
            <person name="Lee Y.-J."/>
            <person name="Ko J."/>
            <person name="Kim S.-G."/>
        </authorList>
    </citation>
    <scope>NUCLEOTIDE SEQUENCE</scope>
    <source>
        <strain evidence="2">OG9-811</strain>
    </source>
</reference>
<keyword evidence="1" id="KW-0472">Membrane</keyword>
<protein>
    <submittedName>
        <fullName evidence="2">Uncharacterized protein</fullName>
    </submittedName>
</protein>
<dbReference type="PROSITE" id="PS51257">
    <property type="entry name" value="PROKAR_LIPOPROTEIN"/>
    <property type="match status" value="1"/>
</dbReference>
<evidence type="ECO:0000313" key="2">
    <source>
        <dbReference type="EMBL" id="QXO16024.1"/>
    </source>
</evidence>
<evidence type="ECO:0000256" key="1">
    <source>
        <dbReference type="SAM" id="Phobius"/>
    </source>
</evidence>
<proteinExistence type="predicted"/>
<dbReference type="AlphaFoldDB" id="A0A975YLW0"/>
<dbReference type="EMBL" id="CP076642">
    <property type="protein sequence ID" value="QXO16024.1"/>
    <property type="molecule type" value="Genomic_DNA"/>
</dbReference>
<dbReference type="Proteomes" id="UP000694232">
    <property type="component" value="Chromosome 2"/>
</dbReference>
<keyword evidence="3" id="KW-1185">Reference proteome</keyword>
<dbReference type="RefSeq" id="WP_218561823.1">
    <property type="nucleotide sequence ID" value="NZ_CP076642.1"/>
</dbReference>
<evidence type="ECO:0000313" key="3">
    <source>
        <dbReference type="Proteomes" id="UP000694232"/>
    </source>
</evidence>
<accession>A0A975YLW0</accession>
<name>A0A975YLW0_9VIBR</name>
<gene>
    <name evidence="2" type="ORF">KNV97_00345</name>
</gene>
<feature type="transmembrane region" description="Helical" evidence="1">
    <location>
        <begin position="12"/>
        <end position="30"/>
    </location>
</feature>
<feature type="transmembrane region" description="Helical" evidence="1">
    <location>
        <begin position="36"/>
        <end position="55"/>
    </location>
</feature>